<feature type="region of interest" description="Disordered" evidence="1">
    <location>
        <begin position="1"/>
        <end position="32"/>
    </location>
</feature>
<gene>
    <name evidence="2" type="ORF">DPMN_174550</name>
</gene>
<name>A0A9D4IIP1_DREPO</name>
<sequence length="223" mass="25561">MWDWIRRRGRRRPRTSTTAQFSSNSTEGLSVPTSSGISMSGFLRRTRETNQLFFRPSHLISELRESQPKCLSHMACSDILYGQRIEDFSSNCWLENHLHQFGYPPREHQSESGTFSTLFEIEDDSSTSESSEPNSIFFDNDETNDFGHHSSVRRLPLEQLFVSLGESDRESDDSNCSITLPIEDPPPYCPYNDPPPTYEEAVGHYDRQSNTSRSSTSSLAFIW</sequence>
<dbReference type="OrthoDB" id="6149390at2759"/>
<accession>A0A9D4IIP1</accession>
<evidence type="ECO:0000313" key="3">
    <source>
        <dbReference type="Proteomes" id="UP000828390"/>
    </source>
</evidence>
<reference evidence="2" key="2">
    <citation type="submission" date="2020-11" db="EMBL/GenBank/DDBJ databases">
        <authorList>
            <person name="McCartney M.A."/>
            <person name="Auch B."/>
            <person name="Kono T."/>
            <person name="Mallez S."/>
            <person name="Becker A."/>
            <person name="Gohl D.M."/>
            <person name="Silverstein K.A.T."/>
            <person name="Koren S."/>
            <person name="Bechman K.B."/>
            <person name="Herman A."/>
            <person name="Abrahante J.E."/>
            <person name="Garbe J."/>
        </authorList>
    </citation>
    <scope>NUCLEOTIDE SEQUENCE</scope>
    <source>
        <strain evidence="2">Duluth1</strain>
        <tissue evidence="2">Whole animal</tissue>
    </source>
</reference>
<evidence type="ECO:0000256" key="1">
    <source>
        <dbReference type="SAM" id="MobiDB-lite"/>
    </source>
</evidence>
<protein>
    <submittedName>
        <fullName evidence="2">Uncharacterized protein</fullName>
    </submittedName>
</protein>
<reference evidence="2" key="1">
    <citation type="journal article" date="2019" name="bioRxiv">
        <title>The Genome of the Zebra Mussel, Dreissena polymorpha: A Resource for Invasive Species Research.</title>
        <authorList>
            <person name="McCartney M.A."/>
            <person name="Auch B."/>
            <person name="Kono T."/>
            <person name="Mallez S."/>
            <person name="Zhang Y."/>
            <person name="Obille A."/>
            <person name="Becker A."/>
            <person name="Abrahante J.E."/>
            <person name="Garbe J."/>
            <person name="Badalamenti J.P."/>
            <person name="Herman A."/>
            <person name="Mangelson H."/>
            <person name="Liachko I."/>
            <person name="Sullivan S."/>
            <person name="Sone E.D."/>
            <person name="Koren S."/>
            <person name="Silverstein K.A.T."/>
            <person name="Beckman K.B."/>
            <person name="Gohl D.M."/>
        </authorList>
    </citation>
    <scope>NUCLEOTIDE SEQUENCE</scope>
    <source>
        <strain evidence="2">Duluth1</strain>
        <tissue evidence="2">Whole animal</tissue>
    </source>
</reference>
<dbReference type="AlphaFoldDB" id="A0A9D4IIP1"/>
<comment type="caution">
    <text evidence="2">The sequence shown here is derived from an EMBL/GenBank/DDBJ whole genome shotgun (WGS) entry which is preliminary data.</text>
</comment>
<feature type="region of interest" description="Disordered" evidence="1">
    <location>
        <begin position="121"/>
        <end position="141"/>
    </location>
</feature>
<keyword evidence="3" id="KW-1185">Reference proteome</keyword>
<dbReference type="Proteomes" id="UP000828390">
    <property type="component" value="Unassembled WGS sequence"/>
</dbReference>
<feature type="compositionally biased region" description="Polar residues" evidence="1">
    <location>
        <begin position="15"/>
        <end position="32"/>
    </location>
</feature>
<evidence type="ECO:0000313" key="2">
    <source>
        <dbReference type="EMBL" id="KAH3773193.1"/>
    </source>
</evidence>
<dbReference type="EMBL" id="JAIWYP010000009">
    <property type="protein sequence ID" value="KAH3773193.1"/>
    <property type="molecule type" value="Genomic_DNA"/>
</dbReference>
<proteinExistence type="predicted"/>
<organism evidence="2 3">
    <name type="scientific">Dreissena polymorpha</name>
    <name type="common">Zebra mussel</name>
    <name type="synonym">Mytilus polymorpha</name>
    <dbReference type="NCBI Taxonomy" id="45954"/>
    <lineage>
        <taxon>Eukaryota</taxon>
        <taxon>Metazoa</taxon>
        <taxon>Spiralia</taxon>
        <taxon>Lophotrochozoa</taxon>
        <taxon>Mollusca</taxon>
        <taxon>Bivalvia</taxon>
        <taxon>Autobranchia</taxon>
        <taxon>Heteroconchia</taxon>
        <taxon>Euheterodonta</taxon>
        <taxon>Imparidentia</taxon>
        <taxon>Neoheterodontei</taxon>
        <taxon>Myida</taxon>
        <taxon>Dreissenoidea</taxon>
        <taxon>Dreissenidae</taxon>
        <taxon>Dreissena</taxon>
    </lineage>
</organism>